<evidence type="ECO:0000256" key="1">
    <source>
        <dbReference type="ARBA" id="ARBA00022491"/>
    </source>
</evidence>
<protein>
    <submittedName>
        <fullName evidence="7">TetR/AcrR family transcriptional regulator</fullName>
    </submittedName>
</protein>
<evidence type="ECO:0000256" key="5">
    <source>
        <dbReference type="PROSITE-ProRule" id="PRU00335"/>
    </source>
</evidence>
<name>A0A937W4Z2_UNCTE</name>
<keyword evidence="2" id="KW-0805">Transcription regulation</keyword>
<dbReference type="PROSITE" id="PS50977">
    <property type="entry name" value="HTH_TETR_2"/>
    <property type="match status" value="1"/>
</dbReference>
<dbReference type="PANTHER" id="PTHR30055">
    <property type="entry name" value="HTH-TYPE TRANSCRIPTIONAL REGULATOR RUTR"/>
    <property type="match status" value="1"/>
</dbReference>
<evidence type="ECO:0000256" key="3">
    <source>
        <dbReference type="ARBA" id="ARBA00023125"/>
    </source>
</evidence>
<dbReference type="Proteomes" id="UP000712673">
    <property type="component" value="Unassembled WGS sequence"/>
</dbReference>
<keyword evidence="1" id="KW-0678">Repressor</keyword>
<keyword evidence="3 5" id="KW-0238">DNA-binding</keyword>
<dbReference type="PANTHER" id="PTHR30055:SF175">
    <property type="entry name" value="HTH-TYPE TRANSCRIPTIONAL REPRESSOR KSTR2"/>
    <property type="match status" value="1"/>
</dbReference>
<dbReference type="SUPFAM" id="SSF46689">
    <property type="entry name" value="Homeodomain-like"/>
    <property type="match status" value="1"/>
</dbReference>
<dbReference type="InterPro" id="IPR050109">
    <property type="entry name" value="HTH-type_TetR-like_transc_reg"/>
</dbReference>
<dbReference type="Gene3D" id="1.10.357.10">
    <property type="entry name" value="Tetracycline Repressor, domain 2"/>
    <property type="match status" value="1"/>
</dbReference>
<reference evidence="7" key="1">
    <citation type="submission" date="2019-03" db="EMBL/GenBank/DDBJ databases">
        <title>Lake Tanganyika Metagenome-Assembled Genomes (MAGs).</title>
        <authorList>
            <person name="Tran P."/>
        </authorList>
    </citation>
    <scope>NUCLEOTIDE SEQUENCE</scope>
    <source>
        <strain evidence="7">K_DeepCast_65m_m2_066</strain>
    </source>
</reference>
<evidence type="ECO:0000259" key="6">
    <source>
        <dbReference type="PROSITE" id="PS50977"/>
    </source>
</evidence>
<dbReference type="InterPro" id="IPR009057">
    <property type="entry name" value="Homeodomain-like_sf"/>
</dbReference>
<evidence type="ECO:0000313" key="8">
    <source>
        <dbReference type="Proteomes" id="UP000712673"/>
    </source>
</evidence>
<sequence length="142" mass="16288">MNKSKKMSLSKEQEIIAVAARLFKEKGYRATTLEDIAAAVGMLKGSLYYYIQSKEELLYIVVREPVRQAYNKLEEIVHSEAPVKTKIAQAVTNHLTLFHQHYPHMAVYLHDYHHLMQKLQKDIIETPKQLPTPVGYTLAAGH</sequence>
<dbReference type="AlphaFoldDB" id="A0A937W4Z2"/>
<dbReference type="Pfam" id="PF00440">
    <property type="entry name" value="TetR_N"/>
    <property type="match status" value="1"/>
</dbReference>
<proteinExistence type="predicted"/>
<dbReference type="EMBL" id="VGLS01000511">
    <property type="protein sequence ID" value="MBM3225206.1"/>
    <property type="molecule type" value="Genomic_DNA"/>
</dbReference>
<feature type="domain" description="HTH tetR-type" evidence="6">
    <location>
        <begin position="9"/>
        <end position="69"/>
    </location>
</feature>
<dbReference type="InterPro" id="IPR001647">
    <property type="entry name" value="HTH_TetR"/>
</dbReference>
<keyword evidence="4" id="KW-0804">Transcription</keyword>
<evidence type="ECO:0000256" key="4">
    <source>
        <dbReference type="ARBA" id="ARBA00023163"/>
    </source>
</evidence>
<dbReference type="PRINTS" id="PR00455">
    <property type="entry name" value="HTHTETR"/>
</dbReference>
<dbReference type="Gene3D" id="1.10.10.60">
    <property type="entry name" value="Homeodomain-like"/>
    <property type="match status" value="1"/>
</dbReference>
<evidence type="ECO:0000313" key="7">
    <source>
        <dbReference type="EMBL" id="MBM3225206.1"/>
    </source>
</evidence>
<feature type="DNA-binding region" description="H-T-H motif" evidence="5">
    <location>
        <begin position="32"/>
        <end position="51"/>
    </location>
</feature>
<comment type="caution">
    <text evidence="7">The sequence shown here is derived from an EMBL/GenBank/DDBJ whole genome shotgun (WGS) entry which is preliminary data.</text>
</comment>
<accession>A0A937W4Z2</accession>
<gene>
    <name evidence="7" type="ORF">FJZ47_15590</name>
</gene>
<organism evidence="7 8">
    <name type="scientific">Tectimicrobiota bacterium</name>
    <dbReference type="NCBI Taxonomy" id="2528274"/>
    <lineage>
        <taxon>Bacteria</taxon>
        <taxon>Pseudomonadati</taxon>
        <taxon>Nitrospinota/Tectimicrobiota group</taxon>
        <taxon>Candidatus Tectimicrobiota</taxon>
    </lineage>
</organism>
<evidence type="ECO:0000256" key="2">
    <source>
        <dbReference type="ARBA" id="ARBA00023015"/>
    </source>
</evidence>
<dbReference type="GO" id="GO:0003700">
    <property type="term" value="F:DNA-binding transcription factor activity"/>
    <property type="evidence" value="ECO:0007669"/>
    <property type="project" value="TreeGrafter"/>
</dbReference>
<dbReference type="GO" id="GO:0000976">
    <property type="term" value="F:transcription cis-regulatory region binding"/>
    <property type="evidence" value="ECO:0007669"/>
    <property type="project" value="TreeGrafter"/>
</dbReference>